<evidence type="ECO:0000256" key="3">
    <source>
        <dbReference type="ARBA" id="ARBA00024042"/>
    </source>
</evidence>
<dbReference type="Gene3D" id="3.20.20.70">
    <property type="entry name" value="Aldolase class I"/>
    <property type="match status" value="1"/>
</dbReference>
<sequence>MSDPQNPNIAKRTTPQWALYQRENFEKLNEGKTAPFSTDPTKLEEKAHETLSKGGWLYASSNAGLSTTHLANRQAFYRHRIIPNQLVDTNRRDTTTEIFGHRVSAPIGFAPIGINKIYHPSAELAVAKVAGELNLPYCLSTAGSSPIEEVGEANGQGNPRFYQLYMPHDDELTLSLLNRAWNSGFDALILTTDTWQLGWRHEDVANSNYAFYRGIGADIGLSDPIFQRRCRESGIDPEKDVVGASTKWIDSVWHGRAWSWEKIPWLIEQWKKISDGRPFVIKGIQSVRDAQKCVEYGVVVSNHAGRQVDGAIASLDALENIVEAVGDKLYIMYDSGIRGASDVAKALALGAKFVFVGRLWIWGLSIMGEEGVRHVMKSLLADFDILMAVGGFNRVTDFERSALESYPKSYALIPDRVL</sequence>
<dbReference type="Pfam" id="PF01070">
    <property type="entry name" value="FMN_dh"/>
    <property type="match status" value="1"/>
</dbReference>
<dbReference type="PANTHER" id="PTHR10578">
    <property type="entry name" value="S -2-HYDROXY-ACID OXIDASE-RELATED"/>
    <property type="match status" value="1"/>
</dbReference>
<accession>A0ABR4KKL2</accession>
<evidence type="ECO:0000256" key="1">
    <source>
        <dbReference type="ARBA" id="ARBA00001917"/>
    </source>
</evidence>
<keyword evidence="2" id="KW-0560">Oxidoreductase</keyword>
<name>A0ABR4KKL2_9EURO</name>
<dbReference type="InterPro" id="IPR013785">
    <property type="entry name" value="Aldolase_TIM"/>
</dbReference>
<keyword evidence="6" id="KW-1185">Reference proteome</keyword>
<dbReference type="InterPro" id="IPR037396">
    <property type="entry name" value="FMN_HAD"/>
</dbReference>
<protein>
    <submittedName>
        <fullName evidence="5">L-lactate dehydrogenase</fullName>
    </submittedName>
</protein>
<proteinExistence type="inferred from homology"/>
<dbReference type="Proteomes" id="UP001610446">
    <property type="component" value="Unassembled WGS sequence"/>
</dbReference>
<dbReference type="SUPFAM" id="SSF51395">
    <property type="entry name" value="FMN-linked oxidoreductases"/>
    <property type="match status" value="1"/>
</dbReference>
<evidence type="ECO:0000259" key="4">
    <source>
        <dbReference type="PROSITE" id="PS51349"/>
    </source>
</evidence>
<dbReference type="InterPro" id="IPR000262">
    <property type="entry name" value="FMN-dep_DH"/>
</dbReference>
<evidence type="ECO:0000313" key="6">
    <source>
        <dbReference type="Proteomes" id="UP001610446"/>
    </source>
</evidence>
<evidence type="ECO:0000256" key="2">
    <source>
        <dbReference type="ARBA" id="ARBA00023002"/>
    </source>
</evidence>
<evidence type="ECO:0000313" key="5">
    <source>
        <dbReference type="EMBL" id="KAL2852825.1"/>
    </source>
</evidence>
<dbReference type="InterPro" id="IPR012133">
    <property type="entry name" value="Alpha-hydoxy_acid_DH_FMN"/>
</dbReference>
<reference evidence="5 6" key="1">
    <citation type="submission" date="2024-07" db="EMBL/GenBank/DDBJ databases">
        <title>Section-level genome sequencing and comparative genomics of Aspergillus sections Usti and Cavernicolus.</title>
        <authorList>
            <consortium name="Lawrence Berkeley National Laboratory"/>
            <person name="Nybo J.L."/>
            <person name="Vesth T.C."/>
            <person name="Theobald S."/>
            <person name="Frisvad J.C."/>
            <person name="Larsen T.O."/>
            <person name="Kjaerboelling I."/>
            <person name="Rothschild-Mancinelli K."/>
            <person name="Lyhne E.K."/>
            <person name="Kogle M.E."/>
            <person name="Barry K."/>
            <person name="Clum A."/>
            <person name="Na H."/>
            <person name="Ledsgaard L."/>
            <person name="Lin J."/>
            <person name="Lipzen A."/>
            <person name="Kuo A."/>
            <person name="Riley R."/>
            <person name="Mondo S."/>
            <person name="Labutti K."/>
            <person name="Haridas S."/>
            <person name="Pangalinan J."/>
            <person name="Salamov A.A."/>
            <person name="Simmons B.A."/>
            <person name="Magnuson J.K."/>
            <person name="Chen J."/>
            <person name="Drula E."/>
            <person name="Henrissat B."/>
            <person name="Wiebenga A."/>
            <person name="Lubbers R.J."/>
            <person name="Gomes A.C."/>
            <person name="Makela M.R."/>
            <person name="Stajich J."/>
            <person name="Grigoriev I.V."/>
            <person name="Mortensen U.H."/>
            <person name="De Vries R.P."/>
            <person name="Baker S.E."/>
            <person name="Andersen M.R."/>
        </authorList>
    </citation>
    <scope>NUCLEOTIDE SEQUENCE [LARGE SCALE GENOMIC DNA]</scope>
    <source>
        <strain evidence="5 6">CBS 123904</strain>
    </source>
</reference>
<organism evidence="5 6">
    <name type="scientific">Aspergillus pseudoustus</name>
    <dbReference type="NCBI Taxonomy" id="1810923"/>
    <lineage>
        <taxon>Eukaryota</taxon>
        <taxon>Fungi</taxon>
        <taxon>Dikarya</taxon>
        <taxon>Ascomycota</taxon>
        <taxon>Pezizomycotina</taxon>
        <taxon>Eurotiomycetes</taxon>
        <taxon>Eurotiomycetidae</taxon>
        <taxon>Eurotiales</taxon>
        <taxon>Aspergillaceae</taxon>
        <taxon>Aspergillus</taxon>
        <taxon>Aspergillus subgen. Nidulantes</taxon>
    </lineage>
</organism>
<comment type="cofactor">
    <cofactor evidence="1">
        <name>FMN</name>
        <dbReference type="ChEBI" id="CHEBI:58210"/>
    </cofactor>
</comment>
<dbReference type="PROSITE" id="PS51349">
    <property type="entry name" value="FMN_HYDROXY_ACID_DH_2"/>
    <property type="match status" value="1"/>
</dbReference>
<gene>
    <name evidence="5" type="ORF">BJY01DRAFT_207696</name>
</gene>
<dbReference type="PIRSF" id="PIRSF000138">
    <property type="entry name" value="Al-hdrx_acd_dh"/>
    <property type="match status" value="1"/>
</dbReference>
<feature type="domain" description="FMN hydroxy acid dehydrogenase" evidence="4">
    <location>
        <begin position="32"/>
        <end position="408"/>
    </location>
</feature>
<dbReference type="EMBL" id="JBFXLU010000023">
    <property type="protein sequence ID" value="KAL2852825.1"/>
    <property type="molecule type" value="Genomic_DNA"/>
</dbReference>
<comment type="caution">
    <text evidence="5">The sequence shown here is derived from an EMBL/GenBank/DDBJ whole genome shotgun (WGS) entry which is preliminary data.</text>
</comment>
<dbReference type="PANTHER" id="PTHR10578:SF75">
    <property type="entry name" value="L-LACTATE DEHYDROGENASE (AFU_ORTHOLOGUE AFUA_4G07050)"/>
    <property type="match status" value="1"/>
</dbReference>
<comment type="similarity">
    <text evidence="3">Belongs to the FMN-dependent alpha-hydroxy acid dehydrogenase family.</text>
</comment>